<evidence type="ECO:0000256" key="5">
    <source>
        <dbReference type="ARBA" id="ARBA00022723"/>
    </source>
</evidence>
<dbReference type="Gene3D" id="1.20.120.1750">
    <property type="match status" value="1"/>
</dbReference>
<evidence type="ECO:0000256" key="9">
    <source>
        <dbReference type="ARBA" id="ARBA00022777"/>
    </source>
</evidence>
<dbReference type="GO" id="GO:0005770">
    <property type="term" value="C:late endosome"/>
    <property type="evidence" value="ECO:0007669"/>
    <property type="project" value="TreeGrafter"/>
</dbReference>
<dbReference type="GO" id="GO:0034271">
    <property type="term" value="C:phosphatidylinositol 3-kinase complex, class III, type I"/>
    <property type="evidence" value="ECO:0007669"/>
    <property type="project" value="TreeGrafter"/>
</dbReference>
<feature type="domain" description="Protein kinase" evidence="14">
    <location>
        <begin position="27"/>
        <end position="307"/>
    </location>
</feature>
<dbReference type="InterPro" id="IPR044066">
    <property type="entry name" value="TRIAD_supradom"/>
</dbReference>
<dbReference type="InterPro" id="IPR016024">
    <property type="entry name" value="ARM-type_fold"/>
</dbReference>
<reference evidence="16" key="1">
    <citation type="submission" date="2020-11" db="EMBL/GenBank/DDBJ databases">
        <title>Kefir isolates.</title>
        <authorList>
            <person name="Marcisauskas S."/>
            <person name="Kim Y."/>
            <person name="Blasche S."/>
        </authorList>
    </citation>
    <scope>NUCLEOTIDE SEQUENCE</scope>
    <source>
        <strain evidence="16">Olga-1</strain>
    </source>
</reference>
<evidence type="ECO:0000256" key="11">
    <source>
        <dbReference type="ARBA" id="ARBA00022833"/>
    </source>
</evidence>
<dbReference type="PROSITE" id="PS51873">
    <property type="entry name" value="TRIAD"/>
    <property type="match status" value="1"/>
</dbReference>
<keyword evidence="6" id="KW-0677">Repeat</keyword>
<dbReference type="GO" id="GO:0034272">
    <property type="term" value="C:phosphatidylinositol 3-kinase complex, class III, type II"/>
    <property type="evidence" value="ECO:0007669"/>
    <property type="project" value="TreeGrafter"/>
</dbReference>
<dbReference type="PROSITE" id="PS50011">
    <property type="entry name" value="PROTEIN_KINASE_DOM"/>
    <property type="match status" value="1"/>
</dbReference>
<dbReference type="InterPro" id="IPR013083">
    <property type="entry name" value="Znf_RING/FYVE/PHD"/>
</dbReference>
<evidence type="ECO:0000256" key="7">
    <source>
        <dbReference type="ARBA" id="ARBA00022741"/>
    </source>
</evidence>
<keyword evidence="7" id="KW-0547">Nucleotide-binding</keyword>
<evidence type="ECO:0000256" key="10">
    <source>
        <dbReference type="ARBA" id="ARBA00022786"/>
    </source>
</evidence>
<dbReference type="GO" id="GO:0005524">
    <property type="term" value="F:ATP binding"/>
    <property type="evidence" value="ECO:0007669"/>
    <property type="project" value="InterPro"/>
</dbReference>
<dbReference type="GO" id="GO:0071561">
    <property type="term" value="C:nucleus-vacuole junction"/>
    <property type="evidence" value="ECO:0007669"/>
    <property type="project" value="TreeGrafter"/>
</dbReference>
<dbReference type="SMART" id="SM00320">
    <property type="entry name" value="WD40"/>
    <property type="match status" value="2"/>
</dbReference>
<evidence type="ECO:0000256" key="8">
    <source>
        <dbReference type="ARBA" id="ARBA00022771"/>
    </source>
</evidence>
<evidence type="ECO:0000256" key="3">
    <source>
        <dbReference type="ARBA" id="ARBA00022574"/>
    </source>
</evidence>
<dbReference type="SMART" id="SM00220">
    <property type="entry name" value="S_TKc"/>
    <property type="match status" value="1"/>
</dbReference>
<dbReference type="PROSITE" id="PS50082">
    <property type="entry name" value="WD_REPEATS_2"/>
    <property type="match status" value="1"/>
</dbReference>
<dbReference type="SUPFAM" id="SSF57850">
    <property type="entry name" value="RING/U-box"/>
    <property type="match status" value="2"/>
</dbReference>
<evidence type="ECO:0000313" key="17">
    <source>
        <dbReference type="Proteomes" id="UP000697127"/>
    </source>
</evidence>
<dbReference type="Gene3D" id="3.30.40.10">
    <property type="entry name" value="Zinc/RING finger domain, C3HC4 (zinc finger)"/>
    <property type="match status" value="1"/>
</dbReference>
<dbReference type="InterPro" id="IPR000719">
    <property type="entry name" value="Prot_kinase_dom"/>
</dbReference>
<dbReference type="Pfam" id="PF22956">
    <property type="entry name" value="VPS15-like_hel"/>
    <property type="match status" value="1"/>
</dbReference>
<keyword evidence="4" id="KW-0808">Transferase</keyword>
<evidence type="ECO:0000256" key="1">
    <source>
        <dbReference type="ARBA" id="ARBA00012513"/>
    </source>
</evidence>
<dbReference type="InterPro" id="IPR015943">
    <property type="entry name" value="WD40/YVTN_repeat-like_dom_sf"/>
</dbReference>
<sequence>MNFDFSTISPTAHTIAISAYIDFLPSLQYSKPLGTSRFLKTIQCLSPSGYKVVKLLIKPSGIEIDMHEILDNLNKLKFQLIDIPNTLPFDTLIDSERATYLIRPYARYNLYDRLSIRPFFESIEKKWIVYQLLVTLNKMHENNIFHGDLKTENVLLTSWNWILLSDIGLFKPVYLPDQNQSHFSFYFDTIQRHSCYIAPERFKSQSEIDELFKNPENIKLTPEVDIFSLGCVIAELYTDGLPIFSLPQMFRYKRGEYTPNLDAIEDSNIRKLIQSMISLNPNDRLSAKQYLTNFRKILFPDFFYTFLYTYMKNLSSYSPISTNDSTVNFQICDYRIDRLYKDFDKIALYLGFKSNIIDVDEKSANNINNGSLIPVELNLSGMNKHIPQNTSAIFTKDSINDCSSLILLSFLCHNVRNTTHSSYRIKSCDLILAFGEQLHDEAKFDRCLPYLINMLDDPSENVQISALCCMTQLLMMIDTITPINIHVFTEYIVPKLQLFLKRSYINVNKDSLNSLSGSSKYGNRSQQFSSYNSKSQDNLSGSYVRMVFACCLPHLAITAKKFYELSILLKNKVGAYHDSDIDSIIFNDRDRNESEYAEIVQNFEHLTIQILTDNSIYVRIALMRNIRPLCFFFGKDKTNDVILSHLITYLNDKNPQIKLAFISSIVPLSIFVGITGLEQYILPLLVQALYGPEETIVITLLKVLSVLINLGLIRKECFWDLVKLSVVLILHPNGLIRQSVLNLIITIGNQLSMSDFYCMLYPLIRPFFQHEVTNFTWNSLYIAAHNPLSRAVYNKVTIWSLSTHDSLFWQRVDMGSKNVDMFGNTKLVFAKKKNMNPSMINSTTNTKSDDFISNFEVPLSNSDLKNIEKLQNLGFKKDELWKITSLRAYIFKISRLSTRTTQYATHDDICKLIPRSVFVDVIHKYDNNDNIGTTKILKNAERDILSLKLHQKPTGEMEENGGALILKTLQNAKPIVTTSDQMVFGESSIVSGKQNNQLFQDFGDANVYDETMQLKKLTTNISFSYPGKNPFILKFLKSLNFEPDIQDYQEFGDLIDISIINNNNKENADMNKNCVLIARFIEHKAGIVDIIVSPDHEYFISGDSSGILKIWESKRLEIDVTGESCISVNMGSPIKSMCIMKDRHCFAVSKEDGSISIFRVDFVSTLENSNLKKYKKTSITLLKYSKVKPKNEYVTNLQFNIIKGKPYLFMITPTANLIGIDIRSMEEVYCLQNNILHGSIQSLIIDESQSWAVLGTNKGVIDLWDLEAGLCVKSTKFKHGSFGISKMIEINNELFSSTKTQKKIICFIGGTGDSDVIIWDVERGQPRIVLCSNNKQSFSTIELYSVCEVKDEIEDKLLNIYINKELTEIDNGCTSIGYSSFGMNNFPGKIVCSLKNNKIIEWNLEKFQDSRVVIDVRGNEGHVGDYPVYSETQVNSTLTFVNERYVSSTNKDTTASNRVGNGPKLVNKSPCDIVSSLTYLQIGNMSELDMIECIDIISSDLDSLEFSDYDSIEELDYDDQTLDEREANQTKMLYTFPVSQTSNGTPTHRMKYQTLSHDDLILQIDQKVKSLGEMLELDPGKCLLILIQYSWNNHKLLDDYVNSKSRNKYLLKYGVTEKKFPKNLDELLSLSKKEDDLCGICCCGPDPKEPMEFFSLYGCKHKFCTDCYGHYIKSKNSSSTLLIECPFRDPRCELKLTVQELKILSDFMLKTTEFNAENTTLHFISKDQIVEVYNLTSDEEQFDEFGNVIDQFDGFGDFKKKKSEKERIADINDLIFDFHSTMEKKEIEEIERKRNHTLLSRYWFNVSVQFCTTQGKKFALCPYPDCDSILECVGFDSNDVASLDEQVSMMMVPIVKCSRNHLFCYNCLETYHAPCPCQLVSKWKKKCQDDTETLNWLQTNTKLCPKCHANIEKNGGCNHISCLKCKHQFCWICMGTWCGHNGCSNYRESTKVGKDEKASYQKYMFYFDRFNSQRISHDKDLAILEKFEGKIRELQVKNGVSWIETVFYKECVSALLESRQSLKWSYAYLFYLPKCSGKELIETAQWQLSNQVEALSKLFADTPVADVISKKSKFLSYKSSMIDCQLKFLETCIETFSDKSMLKTFKNQHSID</sequence>
<feature type="repeat" description="WD" evidence="13">
    <location>
        <begin position="1080"/>
        <end position="1112"/>
    </location>
</feature>
<dbReference type="SUPFAM" id="SSF50978">
    <property type="entry name" value="WD40 repeat-like"/>
    <property type="match status" value="1"/>
</dbReference>
<accession>A0A9P7BHU5</accession>
<dbReference type="SMART" id="SM00647">
    <property type="entry name" value="IBR"/>
    <property type="match status" value="2"/>
</dbReference>
<evidence type="ECO:0000256" key="6">
    <source>
        <dbReference type="ARBA" id="ARBA00022737"/>
    </source>
</evidence>
<dbReference type="Proteomes" id="UP000697127">
    <property type="component" value="Unassembled WGS sequence"/>
</dbReference>
<keyword evidence="9 16" id="KW-0418">Kinase</keyword>
<dbReference type="EC" id="2.7.11.1" evidence="1"/>
<keyword evidence="2" id="KW-0723">Serine/threonine-protein kinase</keyword>
<keyword evidence="3 13" id="KW-0853">WD repeat</keyword>
<keyword evidence="11" id="KW-0862">Zinc</keyword>
<keyword evidence="12" id="KW-0067">ATP-binding</keyword>
<dbReference type="PROSITE" id="PS50294">
    <property type="entry name" value="WD_REPEATS_REGION"/>
    <property type="match status" value="1"/>
</dbReference>
<evidence type="ECO:0000259" key="15">
    <source>
        <dbReference type="PROSITE" id="PS51873"/>
    </source>
</evidence>
<dbReference type="InterPro" id="IPR017907">
    <property type="entry name" value="Znf_RING_CS"/>
</dbReference>
<feature type="domain" description="RING-type" evidence="15">
    <location>
        <begin position="1634"/>
        <end position="1947"/>
    </location>
</feature>
<dbReference type="Pfam" id="PF00069">
    <property type="entry name" value="Pkinase"/>
    <property type="match status" value="1"/>
</dbReference>
<dbReference type="Gene3D" id="2.130.10.10">
    <property type="entry name" value="YVTN repeat-like/Quinoprotein amine dehydrogenase"/>
    <property type="match status" value="1"/>
</dbReference>
<dbReference type="GO" id="GO:0004674">
    <property type="term" value="F:protein serine/threonine kinase activity"/>
    <property type="evidence" value="ECO:0007669"/>
    <property type="project" value="UniProtKB-KW"/>
</dbReference>
<dbReference type="GO" id="GO:0045324">
    <property type="term" value="P:late endosome to vacuole transport"/>
    <property type="evidence" value="ECO:0007669"/>
    <property type="project" value="InterPro"/>
</dbReference>
<organism evidence="16 17">
    <name type="scientific">Pichia californica</name>
    <dbReference type="NCBI Taxonomy" id="460514"/>
    <lineage>
        <taxon>Eukaryota</taxon>
        <taxon>Fungi</taxon>
        <taxon>Dikarya</taxon>
        <taxon>Ascomycota</taxon>
        <taxon>Saccharomycotina</taxon>
        <taxon>Pichiomycetes</taxon>
        <taxon>Pichiales</taxon>
        <taxon>Pichiaceae</taxon>
        <taxon>Pichia</taxon>
    </lineage>
</organism>
<dbReference type="PANTHER" id="PTHR17583">
    <property type="entry name" value="PHOSPHOINOSITIDE 3-KINASE REGULATORY SUBUNIT 4"/>
    <property type="match status" value="1"/>
</dbReference>
<dbReference type="InterPro" id="IPR008271">
    <property type="entry name" value="Ser/Thr_kinase_AS"/>
</dbReference>
<dbReference type="SUPFAM" id="SSF56112">
    <property type="entry name" value="Protein kinase-like (PK-like)"/>
    <property type="match status" value="1"/>
</dbReference>
<evidence type="ECO:0000256" key="12">
    <source>
        <dbReference type="ARBA" id="ARBA00022840"/>
    </source>
</evidence>
<dbReference type="InterPro" id="IPR011989">
    <property type="entry name" value="ARM-like"/>
</dbReference>
<name>A0A9P7BHU5_9ASCO</name>
<dbReference type="Gene3D" id="1.25.10.10">
    <property type="entry name" value="Leucine-rich Repeat Variant"/>
    <property type="match status" value="2"/>
</dbReference>
<evidence type="ECO:0000313" key="16">
    <source>
        <dbReference type="EMBL" id="KAG0690529.1"/>
    </source>
</evidence>
<keyword evidence="8" id="KW-0863">Zinc-finger</keyword>
<dbReference type="SUPFAM" id="SSF48371">
    <property type="entry name" value="ARM repeat"/>
    <property type="match status" value="1"/>
</dbReference>
<dbReference type="EMBL" id="PUHW01000028">
    <property type="protein sequence ID" value="KAG0690529.1"/>
    <property type="molecule type" value="Genomic_DNA"/>
</dbReference>
<dbReference type="Pfam" id="PF22191">
    <property type="entry name" value="IBR_1"/>
    <property type="match status" value="1"/>
</dbReference>
<proteinExistence type="predicted"/>
<dbReference type="InterPro" id="IPR045162">
    <property type="entry name" value="Vps15-like"/>
</dbReference>
<keyword evidence="17" id="KW-1185">Reference proteome</keyword>
<dbReference type="InterPro" id="IPR001680">
    <property type="entry name" value="WD40_rpt"/>
</dbReference>
<dbReference type="PANTHER" id="PTHR17583:SF0">
    <property type="entry name" value="PHOSPHOINOSITIDE 3-KINASE REGULATORY SUBUNIT 4"/>
    <property type="match status" value="1"/>
</dbReference>
<keyword evidence="10" id="KW-0833">Ubl conjugation pathway</keyword>
<evidence type="ECO:0000259" key="14">
    <source>
        <dbReference type="PROSITE" id="PS50011"/>
    </source>
</evidence>
<dbReference type="InterPro" id="IPR055231">
    <property type="entry name" value="2AA_helical"/>
</dbReference>
<dbReference type="GO" id="GO:0008270">
    <property type="term" value="F:zinc ion binding"/>
    <property type="evidence" value="ECO:0007669"/>
    <property type="project" value="UniProtKB-KW"/>
</dbReference>
<dbReference type="PROSITE" id="PS00108">
    <property type="entry name" value="PROTEIN_KINASE_ST"/>
    <property type="match status" value="1"/>
</dbReference>
<gene>
    <name evidence="16" type="primary">VPS15</name>
    <name evidence="16" type="ORF">C6P40_002518</name>
</gene>
<dbReference type="GO" id="GO:0006623">
    <property type="term" value="P:protein targeting to vacuole"/>
    <property type="evidence" value="ECO:0007669"/>
    <property type="project" value="TreeGrafter"/>
</dbReference>
<dbReference type="InterPro" id="IPR036322">
    <property type="entry name" value="WD40_repeat_dom_sf"/>
</dbReference>
<dbReference type="PROSITE" id="PS00518">
    <property type="entry name" value="ZF_RING_1"/>
    <property type="match status" value="2"/>
</dbReference>
<comment type="caution">
    <text evidence="16">The sequence shown here is derived from an EMBL/GenBank/DDBJ whole genome shotgun (WGS) entry which is preliminary data.</text>
</comment>
<dbReference type="InterPro" id="IPR011009">
    <property type="entry name" value="Kinase-like_dom_sf"/>
</dbReference>
<dbReference type="GO" id="GO:0016236">
    <property type="term" value="P:macroautophagy"/>
    <property type="evidence" value="ECO:0007669"/>
    <property type="project" value="InterPro"/>
</dbReference>
<protein>
    <recommendedName>
        <fullName evidence="1">non-specific serine/threonine protein kinase</fullName>
        <ecNumber evidence="1">2.7.11.1</ecNumber>
    </recommendedName>
</protein>
<evidence type="ECO:0000256" key="4">
    <source>
        <dbReference type="ARBA" id="ARBA00022679"/>
    </source>
</evidence>
<dbReference type="InterPro" id="IPR002867">
    <property type="entry name" value="IBR_dom"/>
</dbReference>
<evidence type="ECO:0000256" key="13">
    <source>
        <dbReference type="PROSITE-ProRule" id="PRU00221"/>
    </source>
</evidence>
<dbReference type="CDD" id="cd13980">
    <property type="entry name" value="STKc_Vps15"/>
    <property type="match status" value="1"/>
</dbReference>
<evidence type="ECO:0000256" key="2">
    <source>
        <dbReference type="ARBA" id="ARBA00022527"/>
    </source>
</evidence>
<dbReference type="Gene3D" id="1.10.510.10">
    <property type="entry name" value="Transferase(Phosphotransferase) domain 1"/>
    <property type="match status" value="1"/>
</dbReference>
<keyword evidence="5" id="KW-0479">Metal-binding</keyword>
<dbReference type="Pfam" id="PF01485">
    <property type="entry name" value="IBR"/>
    <property type="match status" value="1"/>
</dbReference>